<evidence type="ECO:0000256" key="5">
    <source>
        <dbReference type="ARBA" id="ARBA00022801"/>
    </source>
</evidence>
<dbReference type="PRINTS" id="PR00727">
    <property type="entry name" value="LEADERPTASE"/>
</dbReference>
<keyword evidence="7" id="KW-0472">Membrane</keyword>
<dbReference type="InterPro" id="IPR019533">
    <property type="entry name" value="Peptidase_S26"/>
</dbReference>
<organism evidence="10 11">
    <name type="scientific">Hungatella hathewayi WAL-18680</name>
    <dbReference type="NCBI Taxonomy" id="742737"/>
    <lineage>
        <taxon>Bacteria</taxon>
        <taxon>Bacillati</taxon>
        <taxon>Bacillota</taxon>
        <taxon>Clostridia</taxon>
        <taxon>Lachnospirales</taxon>
        <taxon>Lachnospiraceae</taxon>
        <taxon>Hungatella</taxon>
    </lineage>
</organism>
<dbReference type="GO" id="GO:0006465">
    <property type="term" value="P:signal peptide processing"/>
    <property type="evidence" value="ECO:0007669"/>
    <property type="project" value="InterPro"/>
</dbReference>
<dbReference type="InterPro" id="IPR000223">
    <property type="entry name" value="Pept_S26A_signal_pept_1"/>
</dbReference>
<feature type="active site" evidence="6">
    <location>
        <position position="189"/>
    </location>
</feature>
<feature type="domain" description="Peptidase S26" evidence="9">
    <location>
        <begin position="128"/>
        <end position="279"/>
    </location>
</feature>
<comment type="caution">
    <text evidence="10">The sequence shown here is derived from an EMBL/GenBank/DDBJ whole genome shotgun (WGS) entry which is preliminary data.</text>
</comment>
<feature type="compositionally biased region" description="Basic residues" evidence="8">
    <location>
        <begin position="9"/>
        <end position="19"/>
    </location>
</feature>
<evidence type="ECO:0000256" key="1">
    <source>
        <dbReference type="ARBA" id="ARBA00000677"/>
    </source>
</evidence>
<evidence type="ECO:0000313" key="10">
    <source>
        <dbReference type="EMBL" id="EHI57099.1"/>
    </source>
</evidence>
<dbReference type="SUPFAM" id="SSF51306">
    <property type="entry name" value="LexA/Signal peptidase"/>
    <property type="match status" value="1"/>
</dbReference>
<comment type="catalytic activity">
    <reaction evidence="1 7">
        <text>Cleavage of hydrophobic, N-terminal signal or leader sequences from secreted and periplasmic proteins.</text>
        <dbReference type="EC" id="3.4.21.89"/>
    </reaction>
</comment>
<evidence type="ECO:0000256" key="3">
    <source>
        <dbReference type="ARBA" id="ARBA00009370"/>
    </source>
</evidence>
<evidence type="ECO:0000256" key="8">
    <source>
        <dbReference type="SAM" id="MobiDB-lite"/>
    </source>
</evidence>
<dbReference type="Proteomes" id="UP000005384">
    <property type="component" value="Unassembled WGS sequence"/>
</dbReference>
<protein>
    <recommendedName>
        <fullName evidence="4 7">Signal peptidase I</fullName>
        <ecNumber evidence="4 7">3.4.21.89</ecNumber>
    </recommendedName>
</protein>
<dbReference type="HOGENOM" id="CLU_028723_5_2_9"/>
<dbReference type="EC" id="3.4.21.89" evidence="4 7"/>
<evidence type="ECO:0000256" key="6">
    <source>
        <dbReference type="PIRSR" id="PIRSR600223-1"/>
    </source>
</evidence>
<feature type="compositionally biased region" description="Basic and acidic residues" evidence="8">
    <location>
        <begin position="68"/>
        <end position="89"/>
    </location>
</feature>
<dbReference type="InterPro" id="IPR019757">
    <property type="entry name" value="Pept_S26A_signal_pept_1_Lys-AS"/>
</dbReference>
<proteinExistence type="inferred from homology"/>
<dbReference type="EMBL" id="ADLN01000127">
    <property type="protein sequence ID" value="EHI57099.1"/>
    <property type="molecule type" value="Genomic_DNA"/>
</dbReference>
<dbReference type="PANTHER" id="PTHR43390">
    <property type="entry name" value="SIGNAL PEPTIDASE I"/>
    <property type="match status" value="1"/>
</dbReference>
<accession>G5INC8</accession>
<keyword evidence="5 7" id="KW-0378">Hydrolase</keyword>
<evidence type="ECO:0000256" key="2">
    <source>
        <dbReference type="ARBA" id="ARBA00004401"/>
    </source>
</evidence>
<feature type="region of interest" description="Disordered" evidence="8">
    <location>
        <begin position="1"/>
        <end position="30"/>
    </location>
</feature>
<feature type="transmembrane region" description="Helical" evidence="7">
    <location>
        <begin position="124"/>
        <end position="145"/>
    </location>
</feature>
<dbReference type="InterPro" id="IPR036286">
    <property type="entry name" value="LexA/Signal_pep-like_sf"/>
</dbReference>
<dbReference type="GO" id="GO:0005886">
    <property type="term" value="C:plasma membrane"/>
    <property type="evidence" value="ECO:0007669"/>
    <property type="project" value="UniProtKB-SubCell"/>
</dbReference>
<name>G5INC8_9FIRM</name>
<keyword evidence="11" id="KW-1185">Reference proteome</keyword>
<dbReference type="PROSITE" id="PS00761">
    <property type="entry name" value="SPASE_I_3"/>
    <property type="match status" value="1"/>
</dbReference>
<evidence type="ECO:0000256" key="7">
    <source>
        <dbReference type="RuleBase" id="RU362042"/>
    </source>
</evidence>
<dbReference type="PROSITE" id="PS00760">
    <property type="entry name" value="SPASE_I_2"/>
    <property type="match status" value="1"/>
</dbReference>
<dbReference type="InterPro" id="IPR019758">
    <property type="entry name" value="Pept_S26A_signal_pept_1_CS"/>
</dbReference>
<feature type="active site" evidence="6">
    <location>
        <position position="152"/>
    </location>
</feature>
<gene>
    <name evidence="10" type="ORF">HMPREF9473_05006</name>
</gene>
<dbReference type="RefSeq" id="WP_006782994.1">
    <property type="nucleotide sequence ID" value="NZ_CP040506.1"/>
</dbReference>
<evidence type="ECO:0000259" key="9">
    <source>
        <dbReference type="Pfam" id="PF10502"/>
    </source>
</evidence>
<keyword evidence="7" id="KW-0812">Transmembrane</keyword>
<feature type="region of interest" description="Disordered" evidence="8">
    <location>
        <begin position="60"/>
        <end position="94"/>
    </location>
</feature>
<evidence type="ECO:0000313" key="11">
    <source>
        <dbReference type="Proteomes" id="UP000005384"/>
    </source>
</evidence>
<dbReference type="PANTHER" id="PTHR43390:SF1">
    <property type="entry name" value="CHLOROPLAST PROCESSING PEPTIDASE"/>
    <property type="match status" value="1"/>
</dbReference>
<dbReference type="GO" id="GO:0009003">
    <property type="term" value="F:signal peptidase activity"/>
    <property type="evidence" value="ECO:0007669"/>
    <property type="project" value="UniProtKB-EC"/>
</dbReference>
<dbReference type="OrthoDB" id="9802919at2"/>
<comment type="similarity">
    <text evidence="3 7">Belongs to the peptidase S26 family.</text>
</comment>
<dbReference type="Pfam" id="PF10502">
    <property type="entry name" value="Peptidase_S26"/>
    <property type="match status" value="1"/>
</dbReference>
<keyword evidence="7" id="KW-1133">Transmembrane helix</keyword>
<dbReference type="PATRIC" id="fig|742737.3.peg.4996"/>
<reference evidence="10 11" key="1">
    <citation type="submission" date="2011-08" db="EMBL/GenBank/DDBJ databases">
        <title>The Genome Sequence of Clostridium hathewayi WAL-18680.</title>
        <authorList>
            <consortium name="The Broad Institute Genome Sequencing Platform"/>
            <person name="Earl A."/>
            <person name="Ward D."/>
            <person name="Feldgarden M."/>
            <person name="Gevers D."/>
            <person name="Finegold S.M."/>
            <person name="Summanen P.H."/>
            <person name="Molitoris D.R."/>
            <person name="Song M."/>
            <person name="Daigneault M."/>
            <person name="Allen-Vercoe E."/>
            <person name="Young S.K."/>
            <person name="Zeng Q."/>
            <person name="Gargeya S."/>
            <person name="Fitzgerald M."/>
            <person name="Haas B."/>
            <person name="Abouelleil A."/>
            <person name="Alvarado L."/>
            <person name="Arachchi H.M."/>
            <person name="Berlin A."/>
            <person name="Brown A."/>
            <person name="Chapman S.B."/>
            <person name="Chen Z."/>
            <person name="Dunbar C."/>
            <person name="Freedman E."/>
            <person name="Gearin G."/>
            <person name="Gellesch M."/>
            <person name="Goldberg J."/>
            <person name="Griggs A."/>
            <person name="Gujja S."/>
            <person name="Heiman D."/>
            <person name="Howarth C."/>
            <person name="Larson L."/>
            <person name="Lui A."/>
            <person name="MacDonald P.J.P."/>
            <person name="Montmayeur A."/>
            <person name="Murphy C."/>
            <person name="Neiman D."/>
            <person name="Pearson M."/>
            <person name="Priest M."/>
            <person name="Roberts A."/>
            <person name="Saif S."/>
            <person name="Shea T."/>
            <person name="Shenoy N."/>
            <person name="Sisk P."/>
            <person name="Stolte C."/>
            <person name="Sykes S."/>
            <person name="Wortman J."/>
            <person name="Nusbaum C."/>
            <person name="Birren B."/>
        </authorList>
    </citation>
    <scope>NUCLEOTIDE SEQUENCE [LARGE SCALE GENOMIC DNA]</scope>
    <source>
        <strain evidence="10 11">WAL-18680</strain>
    </source>
</reference>
<dbReference type="GO" id="GO:0004252">
    <property type="term" value="F:serine-type endopeptidase activity"/>
    <property type="evidence" value="ECO:0007669"/>
    <property type="project" value="InterPro"/>
</dbReference>
<sequence length="283" mass="31572">MEMAEIRGKSRRQKRKGQRKKESRETHFQTAGWGGYEESQIICYLWEIVKAIETVGNEAGKEIGPGAADRDEAKSGPETADRDGAKKGPELPGALGALDRQMRRRIRVEMRRYFLRKRRRNMKLVFGSVVTVLCVALLFGCLIGIDRVSGSSMYPYLNHGDWIVYGRLNRGYQRDEVVVFEKDGENLVKRIAGIPGDTVEISAAGDRVIINGVQVKEDYVTLADTVMEGHGSRMGNPLTVLDGQYLVLGDNRSVSIDSRDSRIGTVPEEQVLGKVLLVFRVNG</sequence>
<dbReference type="Gene3D" id="2.10.109.10">
    <property type="entry name" value="Umud Fragment, subunit A"/>
    <property type="match status" value="1"/>
</dbReference>
<dbReference type="NCBIfam" id="TIGR02227">
    <property type="entry name" value="sigpep_I_bact"/>
    <property type="match status" value="1"/>
</dbReference>
<dbReference type="AlphaFoldDB" id="G5INC8"/>
<dbReference type="CDD" id="cd06530">
    <property type="entry name" value="S26_SPase_I"/>
    <property type="match status" value="1"/>
</dbReference>
<comment type="subcellular location">
    <subcellularLocation>
        <location evidence="2">Cell membrane</location>
        <topology evidence="2">Single-pass type II membrane protein</topology>
    </subcellularLocation>
    <subcellularLocation>
        <location evidence="7">Membrane</location>
        <topology evidence="7">Single-pass type II membrane protein</topology>
    </subcellularLocation>
</comment>
<evidence type="ECO:0000256" key="4">
    <source>
        <dbReference type="ARBA" id="ARBA00013208"/>
    </source>
</evidence>
<keyword evidence="7" id="KW-0645">Protease</keyword>